<evidence type="ECO:0000256" key="2">
    <source>
        <dbReference type="ARBA" id="ARBA00022679"/>
    </source>
</evidence>
<dbReference type="RefSeq" id="WP_085420934.1">
    <property type="nucleotide sequence ID" value="NZ_FXAF01000003.1"/>
</dbReference>
<keyword evidence="3" id="KW-0479">Metal-binding</keyword>
<keyword evidence="2" id="KW-0808">Transferase</keyword>
<dbReference type="Gene3D" id="3.20.20.70">
    <property type="entry name" value="Aldolase class I"/>
    <property type="match status" value="1"/>
</dbReference>
<dbReference type="STRING" id="464029.SAMN02982989_5541"/>
<evidence type="ECO:0000256" key="1">
    <source>
        <dbReference type="ARBA" id="ARBA00001947"/>
    </source>
</evidence>
<dbReference type="InterPro" id="IPR008567">
    <property type="entry name" value="BKACE"/>
</dbReference>
<dbReference type="EMBL" id="FXAF01000003">
    <property type="protein sequence ID" value="SMF17490.1"/>
    <property type="molecule type" value="Genomic_DNA"/>
</dbReference>
<keyword evidence="6" id="KW-1185">Reference proteome</keyword>
<accession>A0A1X7DLQ7</accession>
<dbReference type="Pfam" id="PF05853">
    <property type="entry name" value="BKACE"/>
    <property type="match status" value="1"/>
</dbReference>
<dbReference type="PANTHER" id="PTHR37418:SF2">
    <property type="entry name" value="3-KETO-5-AMINOHEXANOATE CLEAVAGE ENZYME"/>
    <property type="match status" value="1"/>
</dbReference>
<gene>
    <name evidence="5" type="ORF">SAMN02982989_5541</name>
</gene>
<evidence type="ECO:0000256" key="3">
    <source>
        <dbReference type="ARBA" id="ARBA00022723"/>
    </source>
</evidence>
<organism evidence="5 6">
    <name type="scientific">Xaviernesmea oryzae</name>
    <dbReference type="NCBI Taxonomy" id="464029"/>
    <lineage>
        <taxon>Bacteria</taxon>
        <taxon>Pseudomonadati</taxon>
        <taxon>Pseudomonadota</taxon>
        <taxon>Alphaproteobacteria</taxon>
        <taxon>Hyphomicrobiales</taxon>
        <taxon>Rhizobiaceae</taxon>
        <taxon>Rhizobium/Agrobacterium group</taxon>
        <taxon>Xaviernesmea</taxon>
    </lineage>
</organism>
<dbReference type="Proteomes" id="UP000192903">
    <property type="component" value="Unassembled WGS sequence"/>
</dbReference>
<protein>
    <submittedName>
        <fullName evidence="5">Uncharacterized conserved protein, DUF849 family</fullName>
    </submittedName>
</protein>
<dbReference type="GO" id="GO:0043720">
    <property type="term" value="F:3-keto-5-aminohexanoate cleavage activity"/>
    <property type="evidence" value="ECO:0007669"/>
    <property type="project" value="InterPro"/>
</dbReference>
<proteinExistence type="predicted"/>
<keyword evidence="4" id="KW-0862">Zinc</keyword>
<evidence type="ECO:0000256" key="4">
    <source>
        <dbReference type="ARBA" id="ARBA00022833"/>
    </source>
</evidence>
<evidence type="ECO:0000313" key="6">
    <source>
        <dbReference type="Proteomes" id="UP000192903"/>
    </source>
</evidence>
<dbReference type="AlphaFoldDB" id="A0A1X7DLQ7"/>
<comment type="cofactor">
    <cofactor evidence="1">
        <name>Zn(2+)</name>
        <dbReference type="ChEBI" id="CHEBI:29105"/>
    </cofactor>
</comment>
<dbReference type="OrthoDB" id="9805277at2"/>
<dbReference type="InterPro" id="IPR013785">
    <property type="entry name" value="Aldolase_TIM"/>
</dbReference>
<dbReference type="GO" id="GO:0046872">
    <property type="term" value="F:metal ion binding"/>
    <property type="evidence" value="ECO:0007669"/>
    <property type="project" value="UniProtKB-KW"/>
</dbReference>
<dbReference type="PANTHER" id="PTHR37418">
    <property type="entry name" value="3-KETO-5-AMINOHEXANOATE CLEAVAGE ENZYME-RELATED"/>
    <property type="match status" value="1"/>
</dbReference>
<evidence type="ECO:0000313" key="5">
    <source>
        <dbReference type="EMBL" id="SMF17490.1"/>
    </source>
</evidence>
<name>A0A1X7DLQ7_9HYPH</name>
<sequence>MTDPTIITCAVTGNITSPSQTPFLPITPEQIAEACLDAVRAGAAIVHIHVRHPDGRPSMELEHYTEVVQRLRAADEDVIINLTTGPGGRFIPGDDDPSVAAPGTTLTRPERRVEHIVALRPEICSLDLNTMYSGSSVVINTPRNLAIMSDLIREAGVLPELEVFDSGDIQLANHFIQEGRLDVPALFQIVLGVRYGAIATPETLLYMKSLLPAGSNWAAFGVGRWEFPMLAQAWLLGGHVRVGLEDNIYLEKGVLAESNTVLVKKAVRILKELGGTIATPAEAREILGLTKQLPKAI</sequence>
<reference evidence="6" key="1">
    <citation type="submission" date="2017-04" db="EMBL/GenBank/DDBJ databases">
        <authorList>
            <person name="Varghese N."/>
            <person name="Submissions S."/>
        </authorList>
    </citation>
    <scope>NUCLEOTIDE SEQUENCE [LARGE SCALE GENOMIC DNA]</scope>
    <source>
        <strain evidence="6">B4P</strain>
    </source>
</reference>